<evidence type="ECO:0000259" key="1">
    <source>
        <dbReference type="Pfam" id="PF14432"/>
    </source>
</evidence>
<dbReference type="OrthoDB" id="185373at2759"/>
<dbReference type="AlphaFoldDB" id="A0A814YXP3"/>
<organism evidence="2 3">
    <name type="scientific">Adineta ricciae</name>
    <name type="common">Rotifer</name>
    <dbReference type="NCBI Taxonomy" id="249248"/>
    <lineage>
        <taxon>Eukaryota</taxon>
        <taxon>Metazoa</taxon>
        <taxon>Spiralia</taxon>
        <taxon>Gnathifera</taxon>
        <taxon>Rotifera</taxon>
        <taxon>Eurotatoria</taxon>
        <taxon>Bdelloidea</taxon>
        <taxon>Adinetida</taxon>
        <taxon>Adinetidae</taxon>
        <taxon>Adineta</taxon>
    </lineage>
</organism>
<name>A0A814YXP3_ADIRI</name>
<dbReference type="GO" id="GO:0008270">
    <property type="term" value="F:zinc ion binding"/>
    <property type="evidence" value="ECO:0007669"/>
    <property type="project" value="InterPro"/>
</dbReference>
<accession>A0A814YXP3</accession>
<dbReference type="Pfam" id="PF20431">
    <property type="entry name" value="E_motif"/>
    <property type="match status" value="1"/>
</dbReference>
<comment type="caution">
    <text evidence="2">The sequence shown here is derived from an EMBL/GenBank/DDBJ whole genome shotgun (WGS) entry which is preliminary data.</text>
</comment>
<dbReference type="EMBL" id="CAJNOJ010000170">
    <property type="protein sequence ID" value="CAF1236147.1"/>
    <property type="molecule type" value="Genomic_DNA"/>
</dbReference>
<sequence>MYKAILSGARNRNDVSLAREITQRIKQLGHTVDDDFISASVLFGNTLASSGELEEASQLRLEMSQSGIKKKAGVSWTEVNGEIVEFRVKDRRHPRTDEIYEELDRIEKELIEHGHKFDASWITREMRANETVASILNSHSERLALAYHFIQRPVPSRIQIVKNLRICGDCHGAIKLISRIRECEIIIRDANRIHHFSDGKCSCNDHF</sequence>
<dbReference type="InterPro" id="IPR032867">
    <property type="entry name" value="DYW_dom"/>
</dbReference>
<reference evidence="2" key="1">
    <citation type="submission" date="2021-02" db="EMBL/GenBank/DDBJ databases">
        <authorList>
            <person name="Nowell W R."/>
        </authorList>
    </citation>
    <scope>NUCLEOTIDE SEQUENCE</scope>
</reference>
<evidence type="ECO:0000313" key="2">
    <source>
        <dbReference type="EMBL" id="CAF1236147.1"/>
    </source>
</evidence>
<dbReference type="Pfam" id="PF14432">
    <property type="entry name" value="DYW_deaminase"/>
    <property type="match status" value="1"/>
</dbReference>
<evidence type="ECO:0000313" key="3">
    <source>
        <dbReference type="Proteomes" id="UP000663852"/>
    </source>
</evidence>
<dbReference type="Proteomes" id="UP000663852">
    <property type="component" value="Unassembled WGS sequence"/>
</dbReference>
<proteinExistence type="predicted"/>
<feature type="domain" description="DYW" evidence="1">
    <location>
        <begin position="114"/>
        <end position="206"/>
    </location>
</feature>
<protein>
    <recommendedName>
        <fullName evidence="1">DYW domain-containing protein</fullName>
    </recommendedName>
</protein>
<gene>
    <name evidence="2" type="ORF">EDS130_LOCUS27201</name>
</gene>
<dbReference type="InterPro" id="IPR046848">
    <property type="entry name" value="E_motif"/>
</dbReference>